<name>A0AAP6AXU7_ECOLX</name>
<dbReference type="RefSeq" id="WP_318837572.1">
    <property type="nucleotide sequence ID" value="NZ_JAWPMK010000001.1"/>
</dbReference>
<reference evidence="2" key="1">
    <citation type="submission" date="2023-10" db="EMBL/GenBank/DDBJ databases">
        <title>Draft Genome Sequence of a Shiga toxin-producing Escherichia coli strain from deer meat showing an IS-element integration in the B-subunit of the Shiga toxin Stx2b gene.</title>
        <authorList>
            <person name="Projahn M."/>
            <person name="Borowiak M."/>
        </authorList>
    </citation>
    <scope>NUCLEOTIDE SEQUENCE</scope>
    <source>
        <strain evidence="2">BfR-EC-18960</strain>
    </source>
</reference>
<evidence type="ECO:0000313" key="2">
    <source>
        <dbReference type="EMBL" id="MDW9349867.1"/>
    </source>
</evidence>
<evidence type="ECO:0000259" key="1">
    <source>
        <dbReference type="Pfam" id="PF06048"/>
    </source>
</evidence>
<sequence length="713" mass="78660">MKSAPNLKKQPRGKKHADTEVIIFAGSDAWAHAKQWHEQDGKLAGDKTPPIVLADEQLKDIGNLQIVPDGRKSARIYKAGHLDQVMVKGIGQKLAAAGVQDADYYPEGMHHNERQNWRNYLETERKNISDGLVIELPVKKKTSEQSEDELKPRVECRPDGVYWVTPKVDKQSGEIIRPETWLCASVELLGAGVIGNEHYRVMRWTDSTTNRLVTMAVPCCGIGDSDGWRLLKANGLKVTTNGKHRIPLADWMQLGGQHEEWHLSTKAGWHFGAYIMPDGTVIGESDKPVLFTGKSAAINGYSVAGTVDSWRDSVARLAGGNPFMMLGIATSLSAPLVGLVGADGFGVHFFENSTAGKTTTQSVASSLWGDPEAQRLTWYGTALGIANEAEAHNHGLLPLDEIGQAASARDVYVSAYTLFNGFGKLQGAKDGGNRELKSWRTVAISTGEVDIETFLKTEGIKVKVGQLVRLLNVPIEKATQLHGYANGKDHADALKAAWKENHGAAGREWVKWLAAHQQEAKDTVRECRERWRNLIPESYGEQVHRVGERFAILEAALVLSGHVTGWAVQECRDAILHNFNAWVKVFGTGNKEHKQIIEQAEAFLAAYGMSRFAPVNYDPASLPIPELYGYRESDGRYDEPVLFYVLPDPFGSHVANGFNKDAVAKVLHEAGMLKRPSSGRGWQIRTPRLKHLKGARLRVYGLLLAQDHDTESD</sequence>
<dbReference type="InterPro" id="IPR009270">
    <property type="entry name" value="DUF927"/>
</dbReference>
<evidence type="ECO:0000313" key="3">
    <source>
        <dbReference type="Proteomes" id="UP001271591"/>
    </source>
</evidence>
<dbReference type="Proteomes" id="UP001271591">
    <property type="component" value="Unassembled WGS sequence"/>
</dbReference>
<accession>A0AAP6AXU7</accession>
<dbReference type="AlphaFoldDB" id="A0AAP6AXU7"/>
<dbReference type="Pfam" id="PF06048">
    <property type="entry name" value="DUF927"/>
    <property type="match status" value="1"/>
</dbReference>
<comment type="caution">
    <text evidence="2">The sequence shown here is derived from an EMBL/GenBank/DDBJ whole genome shotgun (WGS) entry which is preliminary data.</text>
</comment>
<dbReference type="EMBL" id="JAWPMK010000001">
    <property type="protein sequence ID" value="MDW9349867.1"/>
    <property type="molecule type" value="Genomic_DNA"/>
</dbReference>
<feature type="domain" description="DUF927" evidence="1">
    <location>
        <begin position="159"/>
        <end position="436"/>
    </location>
</feature>
<proteinExistence type="predicted"/>
<organism evidence="2 3">
    <name type="scientific">Escherichia coli</name>
    <dbReference type="NCBI Taxonomy" id="562"/>
    <lineage>
        <taxon>Bacteria</taxon>
        <taxon>Pseudomonadati</taxon>
        <taxon>Pseudomonadota</taxon>
        <taxon>Gammaproteobacteria</taxon>
        <taxon>Enterobacterales</taxon>
        <taxon>Enterobacteriaceae</taxon>
        <taxon>Escherichia</taxon>
    </lineage>
</organism>
<gene>
    <name evidence="2" type="ORF">R8G00_09575</name>
</gene>
<protein>
    <submittedName>
        <fullName evidence="2">DUF927 domain-containing protein</fullName>
    </submittedName>
</protein>